<organism evidence="14 15">
    <name type="scientific">Amniculicola lignicola CBS 123094</name>
    <dbReference type="NCBI Taxonomy" id="1392246"/>
    <lineage>
        <taxon>Eukaryota</taxon>
        <taxon>Fungi</taxon>
        <taxon>Dikarya</taxon>
        <taxon>Ascomycota</taxon>
        <taxon>Pezizomycotina</taxon>
        <taxon>Dothideomycetes</taxon>
        <taxon>Pleosporomycetidae</taxon>
        <taxon>Pleosporales</taxon>
        <taxon>Amniculicolaceae</taxon>
        <taxon>Amniculicola</taxon>
    </lineage>
</organism>
<feature type="region of interest" description="Disordered" evidence="11">
    <location>
        <begin position="406"/>
        <end position="429"/>
    </location>
</feature>
<keyword evidence="12" id="KW-1133">Transmembrane helix</keyword>
<evidence type="ECO:0000256" key="2">
    <source>
        <dbReference type="ARBA" id="ARBA00004308"/>
    </source>
</evidence>
<dbReference type="AlphaFoldDB" id="A0A6A5WIT8"/>
<dbReference type="InterPro" id="IPR005198">
    <property type="entry name" value="Glyco_hydro_76"/>
</dbReference>
<evidence type="ECO:0000256" key="7">
    <source>
        <dbReference type="ARBA" id="ARBA00023136"/>
    </source>
</evidence>
<evidence type="ECO:0000256" key="1">
    <source>
        <dbReference type="ARBA" id="ARBA00001452"/>
    </source>
</evidence>
<evidence type="ECO:0000256" key="9">
    <source>
        <dbReference type="ARBA" id="ARBA00023295"/>
    </source>
</evidence>
<protein>
    <recommendedName>
        <fullName evidence="4 10">Mannan endo-1,6-alpha-mannosidase</fullName>
        <ecNumber evidence="4 10">3.2.1.101</ecNumber>
    </recommendedName>
</protein>
<dbReference type="GO" id="GO:0009272">
    <property type="term" value="P:fungal-type cell wall biogenesis"/>
    <property type="evidence" value="ECO:0007669"/>
    <property type="project" value="TreeGrafter"/>
</dbReference>
<evidence type="ECO:0000256" key="4">
    <source>
        <dbReference type="ARBA" id="ARBA00012350"/>
    </source>
</evidence>
<evidence type="ECO:0000313" key="14">
    <source>
        <dbReference type="EMBL" id="KAF1999055.1"/>
    </source>
</evidence>
<proteinExistence type="inferred from homology"/>
<dbReference type="PANTHER" id="PTHR12145:SF36">
    <property type="entry name" value="MANNAN ENDO-1,6-ALPHA-MANNOSIDASE DCW1"/>
    <property type="match status" value="1"/>
</dbReference>
<dbReference type="Proteomes" id="UP000799779">
    <property type="component" value="Unassembled WGS sequence"/>
</dbReference>
<evidence type="ECO:0000256" key="12">
    <source>
        <dbReference type="SAM" id="Phobius"/>
    </source>
</evidence>
<keyword evidence="6 10" id="KW-0378">Hydrolase</keyword>
<evidence type="ECO:0000256" key="5">
    <source>
        <dbReference type="ARBA" id="ARBA00022729"/>
    </source>
</evidence>
<evidence type="ECO:0000256" key="3">
    <source>
        <dbReference type="ARBA" id="ARBA00009699"/>
    </source>
</evidence>
<accession>A0A6A5WIT8</accession>
<comment type="subcellular location">
    <subcellularLocation>
        <location evidence="2">Endomembrane system</location>
    </subcellularLocation>
</comment>
<feature type="signal peptide" evidence="13">
    <location>
        <begin position="1"/>
        <end position="25"/>
    </location>
</feature>
<dbReference type="OrthoDB" id="4187847at2759"/>
<comment type="similarity">
    <text evidence="3 10">Belongs to the glycosyl hydrolase 76 family.</text>
</comment>
<feature type="chain" id="PRO_5025339554" description="Mannan endo-1,6-alpha-mannosidase" evidence="13">
    <location>
        <begin position="26"/>
        <end position="465"/>
    </location>
</feature>
<dbReference type="InterPro" id="IPR008928">
    <property type="entry name" value="6-hairpin_glycosidase_sf"/>
</dbReference>
<keyword evidence="5 13" id="KW-0732">Signal</keyword>
<keyword evidence="15" id="KW-1185">Reference proteome</keyword>
<dbReference type="GO" id="GO:0016052">
    <property type="term" value="P:carbohydrate catabolic process"/>
    <property type="evidence" value="ECO:0007669"/>
    <property type="project" value="InterPro"/>
</dbReference>
<dbReference type="Pfam" id="PF03663">
    <property type="entry name" value="Glyco_hydro_76"/>
    <property type="match status" value="1"/>
</dbReference>
<evidence type="ECO:0000256" key="8">
    <source>
        <dbReference type="ARBA" id="ARBA00023180"/>
    </source>
</evidence>
<feature type="compositionally biased region" description="Gly residues" evidence="11">
    <location>
        <begin position="410"/>
        <end position="424"/>
    </location>
</feature>
<dbReference type="Gene3D" id="1.50.10.20">
    <property type="match status" value="1"/>
</dbReference>
<name>A0A6A5WIT8_9PLEO</name>
<dbReference type="InterPro" id="IPR014480">
    <property type="entry name" value="Mannan-1_6-alpha_mannosidase"/>
</dbReference>
<dbReference type="GO" id="GO:0012505">
    <property type="term" value="C:endomembrane system"/>
    <property type="evidence" value="ECO:0007669"/>
    <property type="project" value="UniProtKB-SubCell"/>
</dbReference>
<evidence type="ECO:0000256" key="11">
    <source>
        <dbReference type="SAM" id="MobiDB-lite"/>
    </source>
</evidence>
<keyword evidence="9 10" id="KW-0326">Glycosidase</keyword>
<dbReference type="PANTHER" id="PTHR12145">
    <property type="entry name" value="MANNAN ENDO-1,6-ALPHA-MANNOSIDASE DCW1"/>
    <property type="match status" value="1"/>
</dbReference>
<gene>
    <name evidence="14" type="ORF">P154DRAFT_546557</name>
</gene>
<dbReference type="EC" id="3.2.1.101" evidence="4 10"/>
<keyword evidence="7 12" id="KW-0472">Membrane</keyword>
<dbReference type="GO" id="GO:0008496">
    <property type="term" value="F:mannan endo-1,6-alpha-mannosidase activity"/>
    <property type="evidence" value="ECO:0007669"/>
    <property type="project" value="UniProtKB-UniRule"/>
</dbReference>
<evidence type="ECO:0000256" key="13">
    <source>
        <dbReference type="SAM" id="SignalP"/>
    </source>
</evidence>
<sequence length="465" mass="50811">MRLLRPAQALSALLLAALNVFPTAAIVLDDPTDPAQLKSAAKTIATDLMAEYATTKNGQVQILSGVPGLLPKFSVEGYYWWEAGAMFGTFMEYAYYTNDSQFSDIVRDGYLFQLADSHELLPANQSKDMGNDDQLFWAFASMTAAELKFKDPPDNLPGYLATTQSVFNQLVKQWDPSTCGGGVRWQLHQWHTGYNYKNTAANGGFFQLAARLALYTGNQTYADWADKIYDWMASTPLLGKDYKVNDGLDTDIPGCTKADGTEWTYNYGIIIGASAYMYNYTNGAQVWKTRLEGYIEHVKILFVNGTMYEPCEAKNLCDTDQYVFKTFLARWLALAAQIAPITQPTIMPLLQTSARNAARQCDGGESGTKCGSNWRFEHSDGKFGVGQQMTALSVIQANLILLAPAPSTGKTGGTSKGDPGAGTGGDEDEVPYYSPIATKDKAGAVILTMMAVVFTVGGAGWLVWD</sequence>
<dbReference type="PIRSF" id="PIRSF016302">
    <property type="entry name" value="Man_a_manosd"/>
    <property type="match status" value="1"/>
</dbReference>
<evidence type="ECO:0000256" key="6">
    <source>
        <dbReference type="ARBA" id="ARBA00022801"/>
    </source>
</evidence>
<keyword evidence="12" id="KW-0812">Transmembrane</keyword>
<dbReference type="FunFam" id="1.50.10.20:FF:000006">
    <property type="entry name" value="Mannan endo-1,6-alpha-mannosidase"/>
    <property type="match status" value="1"/>
</dbReference>
<comment type="catalytic activity">
    <reaction evidence="1 10">
        <text>Random hydrolysis of (1-&gt;6)-alpha-D-mannosidic linkages in unbranched (1-&gt;6)-mannans.</text>
        <dbReference type="EC" id="3.2.1.101"/>
    </reaction>
</comment>
<evidence type="ECO:0000313" key="15">
    <source>
        <dbReference type="Proteomes" id="UP000799779"/>
    </source>
</evidence>
<reference evidence="14" key="1">
    <citation type="journal article" date="2020" name="Stud. Mycol.">
        <title>101 Dothideomycetes genomes: a test case for predicting lifestyles and emergence of pathogens.</title>
        <authorList>
            <person name="Haridas S."/>
            <person name="Albert R."/>
            <person name="Binder M."/>
            <person name="Bloem J."/>
            <person name="Labutti K."/>
            <person name="Salamov A."/>
            <person name="Andreopoulos B."/>
            <person name="Baker S."/>
            <person name="Barry K."/>
            <person name="Bills G."/>
            <person name="Bluhm B."/>
            <person name="Cannon C."/>
            <person name="Castanera R."/>
            <person name="Culley D."/>
            <person name="Daum C."/>
            <person name="Ezra D."/>
            <person name="Gonzalez J."/>
            <person name="Henrissat B."/>
            <person name="Kuo A."/>
            <person name="Liang C."/>
            <person name="Lipzen A."/>
            <person name="Lutzoni F."/>
            <person name="Magnuson J."/>
            <person name="Mondo S."/>
            <person name="Nolan M."/>
            <person name="Ohm R."/>
            <person name="Pangilinan J."/>
            <person name="Park H.-J."/>
            <person name="Ramirez L."/>
            <person name="Alfaro M."/>
            <person name="Sun H."/>
            <person name="Tritt A."/>
            <person name="Yoshinaga Y."/>
            <person name="Zwiers L.-H."/>
            <person name="Turgeon B."/>
            <person name="Goodwin S."/>
            <person name="Spatafora J."/>
            <person name="Crous P."/>
            <person name="Grigoriev I."/>
        </authorList>
    </citation>
    <scope>NUCLEOTIDE SEQUENCE</scope>
    <source>
        <strain evidence="14">CBS 123094</strain>
    </source>
</reference>
<keyword evidence="8" id="KW-0325">Glycoprotein</keyword>
<dbReference type="EMBL" id="ML977599">
    <property type="protein sequence ID" value="KAF1999055.1"/>
    <property type="molecule type" value="Genomic_DNA"/>
</dbReference>
<dbReference type="SUPFAM" id="SSF48208">
    <property type="entry name" value="Six-hairpin glycosidases"/>
    <property type="match status" value="1"/>
</dbReference>
<evidence type="ECO:0000256" key="10">
    <source>
        <dbReference type="PIRNR" id="PIRNR016302"/>
    </source>
</evidence>
<feature type="transmembrane region" description="Helical" evidence="12">
    <location>
        <begin position="442"/>
        <end position="464"/>
    </location>
</feature>